<organism evidence="6 7">
    <name type="scientific">Lentithecium fluviatile CBS 122367</name>
    <dbReference type="NCBI Taxonomy" id="1168545"/>
    <lineage>
        <taxon>Eukaryota</taxon>
        <taxon>Fungi</taxon>
        <taxon>Dikarya</taxon>
        <taxon>Ascomycota</taxon>
        <taxon>Pezizomycotina</taxon>
        <taxon>Dothideomycetes</taxon>
        <taxon>Pleosporomycetidae</taxon>
        <taxon>Pleosporales</taxon>
        <taxon>Massarineae</taxon>
        <taxon>Lentitheciaceae</taxon>
        <taxon>Lentithecium</taxon>
    </lineage>
</organism>
<dbReference type="AlphaFoldDB" id="A0A6G1JJI8"/>
<dbReference type="PROSITE" id="PS51421">
    <property type="entry name" value="RAS"/>
    <property type="match status" value="1"/>
</dbReference>
<dbReference type="Gene3D" id="3.40.50.1580">
    <property type="entry name" value="Nucleoside phosphorylase domain"/>
    <property type="match status" value="1"/>
</dbReference>
<dbReference type="OrthoDB" id="194358at2759"/>
<evidence type="ECO:0000256" key="4">
    <source>
        <dbReference type="SAM" id="MobiDB-lite"/>
    </source>
</evidence>
<dbReference type="FunFam" id="3.40.50.300:FF:001179">
    <property type="entry name" value="Rho family GTPase"/>
    <property type="match status" value="1"/>
</dbReference>
<keyword evidence="2" id="KW-0547">Nucleotide-binding</keyword>
<dbReference type="InterPro" id="IPR035994">
    <property type="entry name" value="Nucleoside_phosphorylase_sf"/>
</dbReference>
<evidence type="ECO:0000259" key="5">
    <source>
        <dbReference type="Pfam" id="PF01048"/>
    </source>
</evidence>
<dbReference type="PROSITE" id="PS51419">
    <property type="entry name" value="RAB"/>
    <property type="match status" value="1"/>
</dbReference>
<sequence length="625" mass="69034">MRARRPTRREEFEIAIICALPVEHNAVSLLFDERWDEDGDQYGRAPGDDNFYVTGRIGKYAVVLALLPQMGKASAAGAAAGMRSSYRGLHLALLVGICGGVPQAGSDDTGEIILGDVVISKTIIQYDFGRQYPHKFVRKNTADSNLSRPNKDVRNLLITLETDDGREWLEAKSARFLRELQDTAAKKMRRGKFTYPGIAEDNLFEAMYRHKHHTSAGCVCHLCHDECDPVCGEALNSSCADLGCDEGRLVNRKRLEKKGKQENGGLTDDREYLIHIGPVASGDLVMKSGHHRDRLAREEGVIAFEMEGAGIWEEVPCIVIKGVCDYADSHKNKKWQEFAAATAASTSKAILLRYIQSDKIPSNDGKMNYNFAAMGTAASPVERPTTPVEGPLYRPSHARRNASCESVSTTNGRVRDGFFLGKQDVRNRPIVGSRKLVIVGDGGVGKTSLLLVFSDTKFPEVYVPTVFNNTEVKLEVDGKIMSLALFDTAGQECYDRLRPLSYPETDVFLIAFSIDSDQSLESVVKQWAPELDHYCEGLPTVLVGMKKDLRGDAPTIAQLRAKRRQPVSQEQGKKTAEAIGAFMYMECSAKNFDGVDEVFKVAAALALDPKLGKKKSRKKDKCVLL</sequence>
<accession>A0A6G1JJI8</accession>
<dbReference type="InterPro" id="IPR027417">
    <property type="entry name" value="P-loop_NTPase"/>
</dbReference>
<dbReference type="SUPFAM" id="SSF53167">
    <property type="entry name" value="Purine and uridine phosphorylases"/>
    <property type="match status" value="1"/>
</dbReference>
<gene>
    <name evidence="6" type="ORF">K458DRAFT_383497</name>
</gene>
<dbReference type="InterPro" id="IPR005225">
    <property type="entry name" value="Small_GTP-bd"/>
</dbReference>
<dbReference type="PRINTS" id="PR00449">
    <property type="entry name" value="RASTRNSFRMNG"/>
</dbReference>
<dbReference type="GO" id="GO:0003924">
    <property type="term" value="F:GTPase activity"/>
    <property type="evidence" value="ECO:0007669"/>
    <property type="project" value="InterPro"/>
</dbReference>
<reference evidence="6" key="1">
    <citation type="journal article" date="2020" name="Stud. Mycol.">
        <title>101 Dothideomycetes genomes: a test case for predicting lifestyles and emergence of pathogens.</title>
        <authorList>
            <person name="Haridas S."/>
            <person name="Albert R."/>
            <person name="Binder M."/>
            <person name="Bloem J."/>
            <person name="Labutti K."/>
            <person name="Salamov A."/>
            <person name="Andreopoulos B."/>
            <person name="Baker S."/>
            <person name="Barry K."/>
            <person name="Bills G."/>
            <person name="Bluhm B."/>
            <person name="Cannon C."/>
            <person name="Castanera R."/>
            <person name="Culley D."/>
            <person name="Daum C."/>
            <person name="Ezra D."/>
            <person name="Gonzalez J."/>
            <person name="Henrissat B."/>
            <person name="Kuo A."/>
            <person name="Liang C."/>
            <person name="Lipzen A."/>
            <person name="Lutzoni F."/>
            <person name="Magnuson J."/>
            <person name="Mondo S."/>
            <person name="Nolan M."/>
            <person name="Ohm R."/>
            <person name="Pangilinan J."/>
            <person name="Park H.-J."/>
            <person name="Ramirez L."/>
            <person name="Alfaro M."/>
            <person name="Sun H."/>
            <person name="Tritt A."/>
            <person name="Yoshinaga Y."/>
            <person name="Zwiers L.-H."/>
            <person name="Turgeon B."/>
            <person name="Goodwin S."/>
            <person name="Spatafora J."/>
            <person name="Crous P."/>
            <person name="Grigoriev I."/>
        </authorList>
    </citation>
    <scope>NUCLEOTIDE SEQUENCE</scope>
    <source>
        <strain evidence="6">CBS 122367</strain>
    </source>
</reference>
<dbReference type="SMART" id="SM00175">
    <property type="entry name" value="RAB"/>
    <property type="match status" value="1"/>
</dbReference>
<dbReference type="GO" id="GO:0005525">
    <property type="term" value="F:GTP binding"/>
    <property type="evidence" value="ECO:0007669"/>
    <property type="project" value="UniProtKB-KW"/>
</dbReference>
<dbReference type="Gene3D" id="3.40.50.300">
    <property type="entry name" value="P-loop containing nucleotide triphosphate hydrolases"/>
    <property type="match status" value="1"/>
</dbReference>
<dbReference type="PROSITE" id="PS51420">
    <property type="entry name" value="RHO"/>
    <property type="match status" value="1"/>
</dbReference>
<dbReference type="InterPro" id="IPR000845">
    <property type="entry name" value="Nucleoside_phosphorylase_d"/>
</dbReference>
<name>A0A6G1JJI8_9PLEO</name>
<protein>
    <submittedName>
        <fullName evidence="6">Ras-domain-containing protein</fullName>
    </submittedName>
</protein>
<dbReference type="Pfam" id="PF01048">
    <property type="entry name" value="PNP_UDP_1"/>
    <property type="match status" value="1"/>
</dbReference>
<evidence type="ECO:0000256" key="1">
    <source>
        <dbReference type="ARBA" id="ARBA00010142"/>
    </source>
</evidence>
<feature type="domain" description="Nucleoside phosphorylase" evidence="5">
    <location>
        <begin position="13"/>
        <end position="159"/>
    </location>
</feature>
<dbReference type="NCBIfam" id="TIGR00231">
    <property type="entry name" value="small_GTP"/>
    <property type="match status" value="1"/>
</dbReference>
<dbReference type="Proteomes" id="UP000799291">
    <property type="component" value="Unassembled WGS sequence"/>
</dbReference>
<dbReference type="SMART" id="SM00174">
    <property type="entry name" value="RHO"/>
    <property type="match status" value="1"/>
</dbReference>
<keyword evidence="7" id="KW-1185">Reference proteome</keyword>
<feature type="region of interest" description="Disordered" evidence="4">
    <location>
        <begin position="380"/>
        <end position="406"/>
    </location>
</feature>
<proteinExistence type="inferred from homology"/>
<dbReference type="SUPFAM" id="SSF52540">
    <property type="entry name" value="P-loop containing nucleoside triphosphate hydrolases"/>
    <property type="match status" value="1"/>
</dbReference>
<dbReference type="InterPro" id="IPR053137">
    <property type="entry name" value="NLR-like"/>
</dbReference>
<dbReference type="PANTHER" id="PTHR46082">
    <property type="entry name" value="ATP/GTP-BINDING PROTEIN-RELATED"/>
    <property type="match status" value="1"/>
</dbReference>
<evidence type="ECO:0000313" key="6">
    <source>
        <dbReference type="EMBL" id="KAF2690390.1"/>
    </source>
</evidence>
<evidence type="ECO:0000256" key="3">
    <source>
        <dbReference type="ARBA" id="ARBA00023134"/>
    </source>
</evidence>
<dbReference type="GO" id="GO:0009116">
    <property type="term" value="P:nucleoside metabolic process"/>
    <property type="evidence" value="ECO:0007669"/>
    <property type="project" value="InterPro"/>
</dbReference>
<dbReference type="SMART" id="SM00173">
    <property type="entry name" value="RAS"/>
    <property type="match status" value="1"/>
</dbReference>
<dbReference type="PANTHER" id="PTHR46082:SF6">
    <property type="entry name" value="AAA+ ATPASE DOMAIN-CONTAINING PROTEIN-RELATED"/>
    <property type="match status" value="1"/>
</dbReference>
<evidence type="ECO:0000313" key="7">
    <source>
        <dbReference type="Proteomes" id="UP000799291"/>
    </source>
</evidence>
<evidence type="ECO:0000256" key="2">
    <source>
        <dbReference type="ARBA" id="ARBA00022741"/>
    </source>
</evidence>
<dbReference type="EMBL" id="MU005571">
    <property type="protein sequence ID" value="KAF2690390.1"/>
    <property type="molecule type" value="Genomic_DNA"/>
</dbReference>
<dbReference type="Pfam" id="PF00071">
    <property type="entry name" value="Ras"/>
    <property type="match status" value="1"/>
</dbReference>
<keyword evidence="3" id="KW-0342">GTP-binding</keyword>
<comment type="similarity">
    <text evidence="1">Belongs to the small GTPase superfamily. Rho family.</text>
</comment>
<dbReference type="InterPro" id="IPR001806">
    <property type="entry name" value="Small_GTPase"/>
</dbReference>